<dbReference type="CDD" id="cd05167">
    <property type="entry name" value="PI4Kc_III_alpha"/>
    <property type="match status" value="1"/>
</dbReference>
<keyword evidence="5" id="KW-0547">Nucleotide-binding</keyword>
<dbReference type="Gene3D" id="3.30.1010.10">
    <property type="entry name" value="Phosphatidylinositol 3-kinase Catalytic Subunit, Chain A, domain 4"/>
    <property type="match status" value="1"/>
</dbReference>
<evidence type="ECO:0000256" key="2">
    <source>
        <dbReference type="ARBA" id="ARBA00006209"/>
    </source>
</evidence>
<feature type="domain" description="PI3K/PI4K catalytic" evidence="8">
    <location>
        <begin position="1673"/>
        <end position="1939"/>
    </location>
</feature>
<dbReference type="GO" id="GO:0004430">
    <property type="term" value="F:1-phosphatidylinositol 4-kinase activity"/>
    <property type="evidence" value="ECO:0007669"/>
    <property type="project" value="UniProtKB-EC"/>
</dbReference>
<evidence type="ECO:0000256" key="3">
    <source>
        <dbReference type="ARBA" id="ARBA00012169"/>
    </source>
</evidence>
<dbReference type="FunFam" id="1.10.1070.11:FF:000022">
    <property type="entry name" value="Phosphatidylinositol 4-kinase stt4"/>
    <property type="match status" value="1"/>
</dbReference>
<dbReference type="FunCoup" id="A0A2N3NHG0">
    <property type="interactions" value="811"/>
</dbReference>
<dbReference type="Gene3D" id="1.10.1070.11">
    <property type="entry name" value="Phosphatidylinositol 3-/4-kinase, catalytic domain"/>
    <property type="match status" value="1"/>
</dbReference>
<keyword evidence="7" id="KW-0067">ATP-binding</keyword>
<comment type="catalytic activity">
    <reaction evidence="1">
        <text>a 1,2-diacyl-sn-glycero-3-phospho-(1D-myo-inositol) + ATP = a 1,2-diacyl-sn-glycero-3-phospho-(1D-myo-inositol 4-phosphate) + ADP + H(+)</text>
        <dbReference type="Rhea" id="RHEA:19877"/>
        <dbReference type="ChEBI" id="CHEBI:15378"/>
        <dbReference type="ChEBI" id="CHEBI:30616"/>
        <dbReference type="ChEBI" id="CHEBI:57880"/>
        <dbReference type="ChEBI" id="CHEBI:58178"/>
        <dbReference type="ChEBI" id="CHEBI:456216"/>
        <dbReference type="EC" id="2.7.1.67"/>
    </reaction>
</comment>
<dbReference type="FunFam" id="1.25.40.70:FF:000011">
    <property type="entry name" value="Phosphatidylinositol 4-kinase alpha"/>
    <property type="match status" value="1"/>
</dbReference>
<dbReference type="Proteomes" id="UP000233524">
    <property type="component" value="Unassembled WGS sequence"/>
</dbReference>
<dbReference type="PROSITE" id="PS51545">
    <property type="entry name" value="PIK_HELICAL"/>
    <property type="match status" value="1"/>
</dbReference>
<dbReference type="Pfam" id="PF00454">
    <property type="entry name" value="PI3_PI4_kinase"/>
    <property type="match status" value="1"/>
</dbReference>
<dbReference type="GO" id="GO:0005737">
    <property type="term" value="C:cytoplasm"/>
    <property type="evidence" value="ECO:0007669"/>
    <property type="project" value="TreeGrafter"/>
</dbReference>
<dbReference type="PROSITE" id="PS00915">
    <property type="entry name" value="PI3_4_KINASE_1"/>
    <property type="match status" value="1"/>
</dbReference>
<dbReference type="OrthoDB" id="10264149at2759"/>
<dbReference type="VEuPathDB" id="FungiDB:jhhlp_001125"/>
<keyword evidence="4" id="KW-0808">Transferase</keyword>
<dbReference type="SUPFAM" id="SSF48371">
    <property type="entry name" value="ARM repeat"/>
    <property type="match status" value="1"/>
</dbReference>
<dbReference type="GO" id="GO:0046854">
    <property type="term" value="P:phosphatidylinositol phosphate biosynthetic process"/>
    <property type="evidence" value="ECO:0007669"/>
    <property type="project" value="InterPro"/>
</dbReference>
<dbReference type="GO" id="GO:0005886">
    <property type="term" value="C:plasma membrane"/>
    <property type="evidence" value="ECO:0007669"/>
    <property type="project" value="TreeGrafter"/>
</dbReference>
<organism evidence="10 11">
    <name type="scientific">Lomentospora prolificans</name>
    <dbReference type="NCBI Taxonomy" id="41688"/>
    <lineage>
        <taxon>Eukaryota</taxon>
        <taxon>Fungi</taxon>
        <taxon>Dikarya</taxon>
        <taxon>Ascomycota</taxon>
        <taxon>Pezizomycotina</taxon>
        <taxon>Sordariomycetes</taxon>
        <taxon>Hypocreomycetidae</taxon>
        <taxon>Microascales</taxon>
        <taxon>Microascaceae</taxon>
        <taxon>Lomentospora</taxon>
    </lineage>
</organism>
<evidence type="ECO:0000256" key="6">
    <source>
        <dbReference type="ARBA" id="ARBA00022777"/>
    </source>
</evidence>
<dbReference type="SMART" id="SM00145">
    <property type="entry name" value="PI3Ka"/>
    <property type="match status" value="1"/>
</dbReference>
<feature type="domain" description="PIK helical" evidence="9">
    <location>
        <begin position="1374"/>
        <end position="1572"/>
    </location>
</feature>
<dbReference type="EC" id="2.7.1.67" evidence="3"/>
<dbReference type="PANTHER" id="PTHR10048">
    <property type="entry name" value="PHOSPHATIDYLINOSITOL KINASE"/>
    <property type="match status" value="1"/>
</dbReference>
<dbReference type="STRING" id="41688.A0A2N3NHG0"/>
<evidence type="ECO:0000259" key="8">
    <source>
        <dbReference type="PROSITE" id="PS50290"/>
    </source>
</evidence>
<dbReference type="SUPFAM" id="SSF56112">
    <property type="entry name" value="Protein kinase-like (PK-like)"/>
    <property type="match status" value="1"/>
</dbReference>
<dbReference type="InterPro" id="IPR011009">
    <property type="entry name" value="Kinase-like_dom_sf"/>
</dbReference>
<reference evidence="10 11" key="1">
    <citation type="journal article" date="2017" name="G3 (Bethesda)">
        <title>First Draft Genome Sequence of the Pathogenic Fungus Lomentospora prolificans (Formerly Scedosporium prolificans).</title>
        <authorList>
            <person name="Luo R."/>
            <person name="Zimin A."/>
            <person name="Workman R."/>
            <person name="Fan Y."/>
            <person name="Pertea G."/>
            <person name="Grossman N."/>
            <person name="Wear M.P."/>
            <person name="Jia B."/>
            <person name="Miller H."/>
            <person name="Casadevall A."/>
            <person name="Timp W."/>
            <person name="Zhang S.X."/>
            <person name="Salzberg S.L."/>
        </authorList>
    </citation>
    <scope>NUCLEOTIDE SEQUENCE [LARGE SCALE GENOMIC DNA]</scope>
    <source>
        <strain evidence="10 11">JHH-5317</strain>
    </source>
</reference>
<evidence type="ECO:0000256" key="7">
    <source>
        <dbReference type="ARBA" id="ARBA00022840"/>
    </source>
</evidence>
<dbReference type="InterPro" id="IPR018936">
    <property type="entry name" value="PI3/4_kinase_CS"/>
</dbReference>
<dbReference type="PANTHER" id="PTHR10048:SF15">
    <property type="entry name" value="PHOSPHATIDYLINOSITOL 4-KINASE ALPHA"/>
    <property type="match status" value="1"/>
</dbReference>
<sequence>MGRDIRQRALQKLASLSARNPPSSFDRSDFDRLCKACYTGLRTRDYTNGHSATARTPMTIREFEVLLALCKASPNIRNAQNAQRLVHQLAPYILDAHAHSFVPSPYFKNVEPSPTEALAFHTTAALLVLGNNYEDLEDKVAEAIWAFVSACGVAAENVVALQAEEAETSNVEDAIRTATIAIALLGFMDAASAQIDFWRAGGRLALVKRLRGVLSESFLLAVETAFSTLRNAHQNERLSKEWRHHLRHYAGTGRPLGAMLLQRSFSWLVVSATSLLVVDANYLRHSHVLDLLISGEGRLRPLSSRSSEADFRSVEWYSSLIVDQMNFLEASADFDQQLATSWQQKMAFAVKSSSLMAYLCCAILNVEAADIEVLMSWLEDVLGDPVQMADEALATTVLKSITLVCRISPMLSGTVSRLLPRLIVQSAANSGTVATASNCLASVLRMLSKDAMITTLYTLGNVLSPGSNRAVNGANGDLSTDSPDVPVYAGRHSTGSSISLQLEGEEHTAVAYGNVVQAICGIADASQDEKIIALAQSMLLQKIGKVNSSVNAQIITGAAALSLKGGQLEFRTLLKMYTRISRIAVAENKEPLMNAVMKARCYMSANLRPESPLFDTYWEHLLDTIISVGDVHQSNHTKDSDVQLAAHDIAQLLRPLAVFMESNDMSVDAITEDESHSMLRDAWFNIVVHGFLPSSELGEKWIKELRIIAVHSPPLVAEQRGEQVESDIELNTVLRRGMSSEREALQKKHLCDLLPSRASDIRNLSYRKVIFLQAAYLVESLRADAGDCTKALSYFLEPSMRGGAVSSTMEALASAVVDKYLTKTTAGNDSAFTAQYVAIQLASIFCSCCHRIQRVQQAALACADRILRDVPSALCHRSSLFALLELLTLLWTSCLEEETDLYEPQSIFTSRLGNVTVELSHDYEYRRRTLNLLAYKAKAWVSAAINLAPLDVKGLLQTYLSEYYDEGAYGHTSFGRSFAVELGSFIPATDHRLQSIEPIGNYKVNAASDFVAQYTTRQEYRYGETLPDRGMELMSFMHINKRTSFVHSPSNESANAATALAHVEARLLSKKETPLEEVRAILRRAAALLCRSTRDESAVVHYLVSIPFAMFTKQSIKLGVSLWLGVINENPQLEPRLLAEIAQQWELTIQRRLGLFNTALAHPDPFTVKKEFAPSDLEAIAKRKQLVHNLLSPHAWLILFLNSHFNATRLGSPNVQKVFLRLIDVTLDALRDSTPHPLARKIRLEIQLFGLRILRACTNLGAIAEWRLKDKILSAGLSWFKLAPRYSFGNNMLQVKTELRLLTDVLGALKLVSYIGAHAVGSIKSLQAKEQLLSLLLENEQTRLVVWLNPTTDTPRSQAFGTSLSKNALESALLQLVRTAWMEHPSLIIELATRFPFPRLHAQIRWLLLNVPARAVDEPEALPLLLGGVLPDDVNFLQLKVTSRPHSRAMTCDRSANVSMNQHLLYWAPVNPITAITLFMPAYQNHPFIIQYAMRALESHSVDVTFFYVPQIVQTLRYDALGYVERFILETAQFSQLFAHQIIWNMKANSYKDDDAQIEDAIKPTLDGVMSKMVSSFSPEDRSFYEREFSFFDEVTGISGKLKPLIKKSKPEKKQKIEEELRKIKVEVGVYLPSNPDGVVIGIDRKSGKPLQSHAKAPYMATFRIKKNKSSADESPELIGDAAKKPEEHEETSIEVWQSAIFKVGDDCRQDVLALQMIAAFRGIFHTVGLDVYVFPYRVTATAPGCGVIDVLPNSISRDMLGREAVNGLYDYFISKYGNEDSLRFQKARNNFVKSMAAYSIISFLLQFKDRHNGNIMIDDAGHIIHIDFGFCFDIAPGGIRFERAPFKLTSEMVAVMGGNTEHQSFKWFEELCVKAFLASRQYCEKLSQIVLLMMDSGLPCFKPESVKHFEERFVLEKSEREAADFVRDLIRKSYASYSTSMYDQFQLLTNGIPY</sequence>
<dbReference type="InterPro" id="IPR016024">
    <property type="entry name" value="ARM-type_fold"/>
</dbReference>
<gene>
    <name evidence="10" type="ORF">jhhlp_001125</name>
</gene>
<dbReference type="PROSITE" id="PS00916">
    <property type="entry name" value="PI3_4_KINASE_2"/>
    <property type="match status" value="1"/>
</dbReference>
<accession>A0A2N3NHG0</accession>
<dbReference type="InterPro" id="IPR015433">
    <property type="entry name" value="PI3/4_kinase"/>
</dbReference>
<dbReference type="GO" id="GO:0005524">
    <property type="term" value="F:ATP binding"/>
    <property type="evidence" value="ECO:0007669"/>
    <property type="project" value="UniProtKB-KW"/>
</dbReference>
<dbReference type="InParanoid" id="A0A2N3NHG0"/>
<evidence type="ECO:0000256" key="1">
    <source>
        <dbReference type="ARBA" id="ARBA00001686"/>
    </source>
</evidence>
<dbReference type="InterPro" id="IPR000403">
    <property type="entry name" value="PI3/4_kinase_cat_dom"/>
</dbReference>
<comment type="similarity">
    <text evidence="2">Belongs to the PI3/PI4-kinase family. Type III PI4K subfamily.</text>
</comment>
<dbReference type="PROSITE" id="PS50290">
    <property type="entry name" value="PI3_4_KINASE_3"/>
    <property type="match status" value="1"/>
</dbReference>
<dbReference type="Pfam" id="PF00613">
    <property type="entry name" value="PI3Ka"/>
    <property type="match status" value="1"/>
</dbReference>
<dbReference type="FunFam" id="3.30.1010.10:FF:000014">
    <property type="entry name" value="Phosphatidylinositol 4-kinase STT4"/>
    <property type="match status" value="1"/>
</dbReference>
<evidence type="ECO:0000256" key="4">
    <source>
        <dbReference type="ARBA" id="ARBA00022679"/>
    </source>
</evidence>
<evidence type="ECO:0000256" key="5">
    <source>
        <dbReference type="ARBA" id="ARBA00022741"/>
    </source>
</evidence>
<dbReference type="GO" id="GO:0048015">
    <property type="term" value="P:phosphatidylinositol-mediated signaling"/>
    <property type="evidence" value="ECO:0007669"/>
    <property type="project" value="TreeGrafter"/>
</dbReference>
<dbReference type="InterPro" id="IPR045495">
    <property type="entry name" value="PI4K_N"/>
</dbReference>
<keyword evidence="11" id="KW-1185">Reference proteome</keyword>
<evidence type="ECO:0000313" key="10">
    <source>
        <dbReference type="EMBL" id="PKS11831.1"/>
    </source>
</evidence>
<dbReference type="SMART" id="SM00146">
    <property type="entry name" value="PI3Kc"/>
    <property type="match status" value="1"/>
</dbReference>
<dbReference type="Pfam" id="PF19274">
    <property type="entry name" value="PI4K_N"/>
    <property type="match status" value="1"/>
</dbReference>
<keyword evidence="6" id="KW-0418">Kinase</keyword>
<evidence type="ECO:0000313" key="11">
    <source>
        <dbReference type="Proteomes" id="UP000233524"/>
    </source>
</evidence>
<dbReference type="EMBL" id="NLAX01000004">
    <property type="protein sequence ID" value="PKS11831.1"/>
    <property type="molecule type" value="Genomic_DNA"/>
</dbReference>
<dbReference type="InterPro" id="IPR036940">
    <property type="entry name" value="PI3/4_kinase_cat_sf"/>
</dbReference>
<protein>
    <recommendedName>
        <fullName evidence="3">1-phosphatidylinositol 4-kinase</fullName>
        <ecNumber evidence="3">2.7.1.67</ecNumber>
    </recommendedName>
</protein>
<dbReference type="InterPro" id="IPR001263">
    <property type="entry name" value="PI3K_accessory_dom"/>
</dbReference>
<name>A0A2N3NHG0_9PEZI</name>
<dbReference type="InterPro" id="IPR042236">
    <property type="entry name" value="PI3K_accessory_sf"/>
</dbReference>
<dbReference type="Gene3D" id="1.25.40.70">
    <property type="entry name" value="Phosphatidylinositol 3-kinase, accessory domain (PIK)"/>
    <property type="match status" value="1"/>
</dbReference>
<proteinExistence type="inferred from homology"/>
<evidence type="ECO:0000259" key="9">
    <source>
        <dbReference type="PROSITE" id="PS51545"/>
    </source>
</evidence>
<comment type="caution">
    <text evidence="10">The sequence shown here is derived from an EMBL/GenBank/DDBJ whole genome shotgun (WGS) entry which is preliminary data.</text>
</comment>